<keyword evidence="1" id="KW-0862">Zinc</keyword>
<feature type="region of interest" description="Disordered" evidence="2">
    <location>
        <begin position="237"/>
        <end position="402"/>
    </location>
</feature>
<dbReference type="PROSITE" id="PS50158">
    <property type="entry name" value="ZF_CCHC"/>
    <property type="match status" value="1"/>
</dbReference>
<dbReference type="Proteomes" id="UP000324222">
    <property type="component" value="Unassembled WGS sequence"/>
</dbReference>
<proteinExistence type="predicted"/>
<dbReference type="GO" id="GO:0003676">
    <property type="term" value="F:nucleic acid binding"/>
    <property type="evidence" value="ECO:0007669"/>
    <property type="project" value="InterPro"/>
</dbReference>
<evidence type="ECO:0000256" key="1">
    <source>
        <dbReference type="PROSITE-ProRule" id="PRU00047"/>
    </source>
</evidence>
<dbReference type="GO" id="GO:0008270">
    <property type="term" value="F:zinc ion binding"/>
    <property type="evidence" value="ECO:0007669"/>
    <property type="project" value="UniProtKB-KW"/>
</dbReference>
<sequence length="504" mass="56227">MSYEATTSSLRDHRNPQGSQGSQESLPCLPNVMMPGASSTPLHAMLSPDSTNHHKLIARPAGISGIRPAHWCAACGREADPSRTHHCTEEGCPNLCHTGCLAGTQEHTCQYTVHLREEGGIRDPVTFTAQAQTPATRLNASQSLPEPTEEDLQGLTKDQLKALVINLRQEQDSNKDVIQAYTDTAELSEKRHVLVEALDVIDTLLALKENAASRKEKRSIACTARADLIEKDWSQHISSNQEGRKWWASRAESESESEKDSEGDIEARDTSRDSQPSPPHPSHPSRRSLTTSPPSPPPATPRDILSPLQHKTEQESQDPTARKPRDDQGPPQPRPGAARVSPAARQPRDTQARARPAAHHPQQDCGQPPRLQKHKKQNSRPPRLNTREVNQGPPQPDKCSRCHRRGHLSDECPKHLKCDHCQRPYHTAATCRERLAERRHQDLVEAFRLRSQETLAIIQGAAWHLPPYSHTSWEPLPAPAQPPHAYQLPHQQDTNYLPQFPLQE</sequence>
<evidence type="ECO:0000256" key="2">
    <source>
        <dbReference type="SAM" id="MobiDB-lite"/>
    </source>
</evidence>
<feature type="region of interest" description="Disordered" evidence="2">
    <location>
        <begin position="474"/>
        <end position="504"/>
    </location>
</feature>
<protein>
    <recommendedName>
        <fullName evidence="3">CCHC-type domain-containing protein</fullName>
    </recommendedName>
</protein>
<feature type="compositionally biased region" description="Basic and acidic residues" evidence="2">
    <location>
        <begin position="310"/>
        <end position="328"/>
    </location>
</feature>
<dbReference type="AlphaFoldDB" id="A0A5B7GUU1"/>
<evidence type="ECO:0000313" key="4">
    <source>
        <dbReference type="EMBL" id="MPC61309.1"/>
    </source>
</evidence>
<keyword evidence="1" id="KW-0863">Zinc-finger</keyword>
<evidence type="ECO:0000259" key="3">
    <source>
        <dbReference type="PROSITE" id="PS50158"/>
    </source>
</evidence>
<dbReference type="EMBL" id="VSRR010018400">
    <property type="protein sequence ID" value="MPC61309.1"/>
    <property type="molecule type" value="Genomic_DNA"/>
</dbReference>
<accession>A0A5B7GUU1</accession>
<dbReference type="InterPro" id="IPR001878">
    <property type="entry name" value="Znf_CCHC"/>
</dbReference>
<dbReference type="Gene3D" id="4.10.60.10">
    <property type="entry name" value="Zinc finger, CCHC-type"/>
    <property type="match status" value="1"/>
</dbReference>
<dbReference type="SUPFAM" id="SSF57756">
    <property type="entry name" value="Retrovirus zinc finger-like domains"/>
    <property type="match status" value="1"/>
</dbReference>
<feature type="region of interest" description="Disordered" evidence="2">
    <location>
        <begin position="1"/>
        <end position="34"/>
    </location>
</feature>
<feature type="domain" description="CCHC-type" evidence="3">
    <location>
        <begin position="398"/>
        <end position="414"/>
    </location>
</feature>
<evidence type="ECO:0000313" key="5">
    <source>
        <dbReference type="Proteomes" id="UP000324222"/>
    </source>
</evidence>
<name>A0A5B7GUU1_PORTR</name>
<comment type="caution">
    <text evidence="4">The sequence shown here is derived from an EMBL/GenBank/DDBJ whole genome shotgun (WGS) entry which is preliminary data.</text>
</comment>
<dbReference type="InterPro" id="IPR036875">
    <property type="entry name" value="Znf_CCHC_sf"/>
</dbReference>
<dbReference type="SMART" id="SM00343">
    <property type="entry name" value="ZnF_C2HC"/>
    <property type="match status" value="2"/>
</dbReference>
<feature type="compositionally biased region" description="Polar residues" evidence="2">
    <location>
        <begin position="16"/>
        <end position="25"/>
    </location>
</feature>
<keyword evidence="1" id="KW-0479">Metal-binding</keyword>
<organism evidence="4 5">
    <name type="scientific">Portunus trituberculatus</name>
    <name type="common">Swimming crab</name>
    <name type="synonym">Neptunus trituberculatus</name>
    <dbReference type="NCBI Taxonomy" id="210409"/>
    <lineage>
        <taxon>Eukaryota</taxon>
        <taxon>Metazoa</taxon>
        <taxon>Ecdysozoa</taxon>
        <taxon>Arthropoda</taxon>
        <taxon>Crustacea</taxon>
        <taxon>Multicrustacea</taxon>
        <taxon>Malacostraca</taxon>
        <taxon>Eumalacostraca</taxon>
        <taxon>Eucarida</taxon>
        <taxon>Decapoda</taxon>
        <taxon>Pleocyemata</taxon>
        <taxon>Brachyura</taxon>
        <taxon>Eubrachyura</taxon>
        <taxon>Portunoidea</taxon>
        <taxon>Portunidae</taxon>
        <taxon>Portuninae</taxon>
        <taxon>Portunus</taxon>
    </lineage>
</organism>
<reference evidence="4 5" key="1">
    <citation type="submission" date="2019-05" db="EMBL/GenBank/DDBJ databases">
        <title>Another draft genome of Portunus trituberculatus and its Hox gene families provides insights of decapod evolution.</title>
        <authorList>
            <person name="Jeong J.-H."/>
            <person name="Song I."/>
            <person name="Kim S."/>
            <person name="Choi T."/>
            <person name="Kim D."/>
            <person name="Ryu S."/>
            <person name="Kim W."/>
        </authorList>
    </citation>
    <scope>NUCLEOTIDE SEQUENCE [LARGE SCALE GENOMIC DNA]</scope>
    <source>
        <tissue evidence="4">Muscle</tissue>
    </source>
</reference>
<feature type="compositionally biased region" description="Basic and acidic residues" evidence="2">
    <location>
        <begin position="251"/>
        <end position="272"/>
    </location>
</feature>
<keyword evidence="5" id="KW-1185">Reference proteome</keyword>
<gene>
    <name evidence="4" type="ORF">E2C01_055379</name>
</gene>
<dbReference type="OrthoDB" id="10663068at2759"/>